<dbReference type="Proteomes" id="UP000007880">
    <property type="component" value="Chromosome"/>
</dbReference>
<dbReference type="RefSeq" id="WP_014433901.1">
    <property type="nucleotide sequence ID" value="NC_017079.1"/>
</dbReference>
<dbReference type="EMBL" id="AP012337">
    <property type="protein sequence ID" value="BAM00672.1"/>
    <property type="molecule type" value="Genomic_DNA"/>
</dbReference>
<protein>
    <recommendedName>
        <fullName evidence="4">Gingipain domain-containing protein</fullName>
    </recommendedName>
</protein>
<accession>I0I5Y4</accession>
<feature type="chain" id="PRO_5003629502" description="Gingipain domain-containing protein" evidence="1">
    <location>
        <begin position="35"/>
        <end position="761"/>
    </location>
</feature>
<dbReference type="Pfam" id="PF19872">
    <property type="entry name" value="DUF6345"/>
    <property type="match status" value="1"/>
</dbReference>
<keyword evidence="1" id="KW-0732">Signal</keyword>
<evidence type="ECO:0000256" key="1">
    <source>
        <dbReference type="SAM" id="SignalP"/>
    </source>
</evidence>
<dbReference type="KEGG" id="cap:CLDAP_26320"/>
<proteinExistence type="predicted"/>
<sequence>MKYGQNLWRANWPALSLALMLALLLVLAPSAALAQDSDGDVTPAAADGKINNNILEFGVWWVEDYPPAGAGGSDLPATRPDALGLRDYLTSDCKTRIFGICFTNWSSPQWTARFVYGNTSAWSTDWRRSANGGSENSYIDTIDLAYFAGHGSTSGIIFGVGSPTPVTVSKNDALNSWGDRDLDWIGLAACNVLDDPVSNLQGWGEAMNGVRLILGFKTVMNDVAHGVEFGKAIRDGYTFTQAWFRAADKLQSQNRVARVLAEQQAYFDDRPAQHNANTVVDWPKYYLTHAVGSEPARFVDAAAINYQMPVLKVQPLSLDESLKQADTLGAAFGVTVSVIISGEIVDIASSLGGELEMDVANGLFLHTDTTNLWKTESELSVMAASGAAMQAIDNNAAKRIADAFLQQNGLTREDAQFFEVATDTLTTMDQVVTASGETVVTLDERITNYQVIYSRIFIYSPSVSAGAVTQPVEFSVMGPGSKFKIYVAAEAPVSASAADLARPAAQGGAVLGGMGGYRRLQVNPQAAAGGQVELVSMLPETTITKLFQHLEKHVALDLIPLAPQYLVGREIVSMTPAYWEGPMGFGQTELIPVYALEVKNTLSDTENLGSTYVVSSTTYIPVEPGLMAPLARISTTADLNAPVAPGATIVFEALDASKTLVELGLDPDPSQDPLNFVLGSGEVTYTWYLNEVSDETKLGTGRILNYVGDPTKDFEGKDGGLGAQRIVLVVEDTGKDSEPKTSQAVVTLQSVPPLYLPAVQR</sequence>
<dbReference type="InterPro" id="IPR045926">
    <property type="entry name" value="DUF6345"/>
</dbReference>
<evidence type="ECO:0000313" key="2">
    <source>
        <dbReference type="EMBL" id="BAM00672.1"/>
    </source>
</evidence>
<feature type="signal peptide" evidence="1">
    <location>
        <begin position="1"/>
        <end position="34"/>
    </location>
</feature>
<name>I0I5Y4_CALAS</name>
<dbReference type="HOGENOM" id="CLU_366271_0_0_0"/>
<dbReference type="eggNOG" id="ENOG502Z9IS">
    <property type="taxonomic scope" value="Bacteria"/>
</dbReference>
<evidence type="ECO:0000313" key="3">
    <source>
        <dbReference type="Proteomes" id="UP000007880"/>
    </source>
</evidence>
<gene>
    <name evidence="2" type="ordered locus">CLDAP_26320</name>
</gene>
<organism evidence="2 3">
    <name type="scientific">Caldilinea aerophila (strain DSM 14535 / JCM 11387 / NBRC 104270 / STL-6-O1)</name>
    <dbReference type="NCBI Taxonomy" id="926550"/>
    <lineage>
        <taxon>Bacteria</taxon>
        <taxon>Bacillati</taxon>
        <taxon>Chloroflexota</taxon>
        <taxon>Caldilineae</taxon>
        <taxon>Caldilineales</taxon>
        <taxon>Caldilineaceae</taxon>
        <taxon>Caldilinea</taxon>
    </lineage>
</organism>
<evidence type="ECO:0008006" key="4">
    <source>
        <dbReference type="Google" id="ProtNLM"/>
    </source>
</evidence>
<keyword evidence="3" id="KW-1185">Reference proteome</keyword>
<dbReference type="OrthoDB" id="135768at2"/>
<dbReference type="AlphaFoldDB" id="I0I5Y4"/>
<reference evidence="2 3" key="1">
    <citation type="submission" date="2012-02" db="EMBL/GenBank/DDBJ databases">
        <title>Complete genome sequence of Caldilinea aerophila DSM 14535 (= NBRC 102666).</title>
        <authorList>
            <person name="Oguchi A."/>
            <person name="Hosoyama A."/>
            <person name="Sekine M."/>
            <person name="Fukai R."/>
            <person name="Kato Y."/>
            <person name="Nakamura S."/>
            <person name="Hanada S."/>
            <person name="Yamazaki S."/>
            <person name="Fujita N."/>
        </authorList>
    </citation>
    <scope>NUCLEOTIDE SEQUENCE [LARGE SCALE GENOMIC DNA]</scope>
    <source>
        <strain evidence="3">DSM 14535 / JCM 11387 / NBRC 104270 / STL-6-O1</strain>
    </source>
</reference>